<dbReference type="InterPro" id="IPR001650">
    <property type="entry name" value="Helicase_C-like"/>
</dbReference>
<keyword evidence="4" id="KW-0479">Metal-binding</keyword>
<dbReference type="GO" id="GO:0003677">
    <property type="term" value="F:DNA binding"/>
    <property type="evidence" value="ECO:0007669"/>
    <property type="project" value="UniProtKB-KW"/>
</dbReference>
<evidence type="ECO:0000256" key="16">
    <source>
        <dbReference type="NCBIfam" id="TIGR01389"/>
    </source>
</evidence>
<feature type="domain" description="Helicase C-terminal" evidence="19">
    <location>
        <begin position="220"/>
        <end position="366"/>
    </location>
</feature>
<dbReference type="Pfam" id="PF00570">
    <property type="entry name" value="HRDC"/>
    <property type="match status" value="1"/>
</dbReference>
<dbReference type="EC" id="5.6.2.4" evidence="16"/>
<evidence type="ECO:0000259" key="19">
    <source>
        <dbReference type="PROSITE" id="PS51194"/>
    </source>
</evidence>
<evidence type="ECO:0000256" key="13">
    <source>
        <dbReference type="ARBA" id="ARBA00023204"/>
    </source>
</evidence>
<organism evidence="20 21">
    <name type="scientific">Salinarimonas ramus</name>
    <dbReference type="NCBI Taxonomy" id="690164"/>
    <lineage>
        <taxon>Bacteria</taxon>
        <taxon>Pseudomonadati</taxon>
        <taxon>Pseudomonadota</taxon>
        <taxon>Alphaproteobacteria</taxon>
        <taxon>Hyphomicrobiales</taxon>
        <taxon>Salinarimonadaceae</taxon>
        <taxon>Salinarimonas</taxon>
    </lineage>
</organism>
<keyword evidence="6" id="KW-0227">DNA damage</keyword>
<reference evidence="20 21" key="1">
    <citation type="journal article" date="2014" name="Int. J. Syst. Evol. Microbiol.">
        <title>Complete genome sequence of Corynebacterium casei LMG S-19264T (=DSM 44701T), isolated from a smear-ripened cheese.</title>
        <authorList>
            <consortium name="US DOE Joint Genome Institute (JGI-PGF)"/>
            <person name="Walter F."/>
            <person name="Albersmeier A."/>
            <person name="Kalinowski J."/>
            <person name="Ruckert C."/>
        </authorList>
    </citation>
    <scope>NUCLEOTIDE SEQUENCE [LARGE SCALE GENOMIC DNA]</scope>
    <source>
        <strain evidence="20 21">CGMCC 1.9161</strain>
    </source>
</reference>
<dbReference type="GO" id="GO:0043138">
    <property type="term" value="F:3'-5' DNA helicase activity"/>
    <property type="evidence" value="ECO:0007669"/>
    <property type="project" value="UniProtKB-EC"/>
</dbReference>
<evidence type="ECO:0000256" key="9">
    <source>
        <dbReference type="ARBA" id="ARBA00022833"/>
    </source>
</evidence>
<dbReference type="InterPro" id="IPR032284">
    <property type="entry name" value="RecQ_Zn-bd"/>
</dbReference>
<dbReference type="InterPro" id="IPR010997">
    <property type="entry name" value="HRDC-like_sf"/>
</dbReference>
<dbReference type="FunFam" id="3.40.50.300:FF:000156">
    <property type="entry name" value="ATP-dependent DNA helicase recQ"/>
    <property type="match status" value="1"/>
</dbReference>
<dbReference type="NCBIfam" id="TIGR00614">
    <property type="entry name" value="recQ_fam"/>
    <property type="match status" value="1"/>
</dbReference>
<dbReference type="SUPFAM" id="SSF52540">
    <property type="entry name" value="P-loop containing nucleoside triphosphate hydrolases"/>
    <property type="match status" value="1"/>
</dbReference>
<proteinExistence type="inferred from homology"/>
<dbReference type="GO" id="GO:0005524">
    <property type="term" value="F:ATP binding"/>
    <property type="evidence" value="ECO:0007669"/>
    <property type="project" value="UniProtKB-KW"/>
</dbReference>
<dbReference type="InterPro" id="IPR036388">
    <property type="entry name" value="WH-like_DNA-bd_sf"/>
</dbReference>
<dbReference type="PROSITE" id="PS51194">
    <property type="entry name" value="HELICASE_CTER"/>
    <property type="match status" value="1"/>
</dbReference>
<evidence type="ECO:0000256" key="11">
    <source>
        <dbReference type="ARBA" id="ARBA00023125"/>
    </source>
</evidence>
<evidence type="ECO:0000256" key="14">
    <source>
        <dbReference type="ARBA" id="ARBA00023235"/>
    </source>
</evidence>
<comment type="catalytic activity">
    <reaction evidence="15">
        <text>Couples ATP hydrolysis with the unwinding of duplex DNA by translocating in the 3'-5' direction.</text>
        <dbReference type="EC" id="5.6.2.4"/>
    </reaction>
</comment>
<dbReference type="Pfam" id="PF09382">
    <property type="entry name" value="RQC"/>
    <property type="match status" value="1"/>
</dbReference>
<dbReference type="SUPFAM" id="SSF47819">
    <property type="entry name" value="HRDC-like"/>
    <property type="match status" value="1"/>
</dbReference>
<dbReference type="Pfam" id="PF16124">
    <property type="entry name" value="RecQ_Zn_bind"/>
    <property type="match status" value="1"/>
</dbReference>
<dbReference type="SMART" id="SM00956">
    <property type="entry name" value="RQC"/>
    <property type="match status" value="1"/>
</dbReference>
<keyword evidence="12" id="KW-0233">DNA recombination</keyword>
<keyword evidence="9" id="KW-0862">Zinc</keyword>
<dbReference type="Pfam" id="PF00271">
    <property type="entry name" value="Helicase_C"/>
    <property type="match status" value="1"/>
</dbReference>
<evidence type="ECO:0000256" key="7">
    <source>
        <dbReference type="ARBA" id="ARBA00022801"/>
    </source>
</evidence>
<dbReference type="EMBL" id="BMMF01000018">
    <property type="protein sequence ID" value="GGK53920.1"/>
    <property type="molecule type" value="Genomic_DNA"/>
</dbReference>
<evidence type="ECO:0000256" key="5">
    <source>
        <dbReference type="ARBA" id="ARBA00022741"/>
    </source>
</evidence>
<comment type="caution">
    <text evidence="20">The sequence shown here is derived from an EMBL/GenBank/DDBJ whole genome shotgun (WGS) entry which is preliminary data.</text>
</comment>
<dbReference type="PROSITE" id="PS51192">
    <property type="entry name" value="HELICASE_ATP_BIND_1"/>
    <property type="match status" value="1"/>
</dbReference>
<dbReference type="GO" id="GO:0009432">
    <property type="term" value="P:SOS response"/>
    <property type="evidence" value="ECO:0007669"/>
    <property type="project" value="UniProtKB-UniRule"/>
</dbReference>
<keyword evidence="21" id="KW-1185">Reference proteome</keyword>
<dbReference type="GO" id="GO:0030894">
    <property type="term" value="C:replisome"/>
    <property type="evidence" value="ECO:0007669"/>
    <property type="project" value="TreeGrafter"/>
</dbReference>
<comment type="similarity">
    <text evidence="3">Belongs to the helicase family. RecQ subfamily.</text>
</comment>
<dbReference type="FunFam" id="3.40.50.300:FF:000296">
    <property type="entry name" value="ATP-dependent DNA helicase RecQ"/>
    <property type="match status" value="1"/>
</dbReference>
<sequence>MPTIDDALRVLSTTFGYSAFRPGQEDVVRAVLDGEDVLAVMPTGAGKSLCYQLPALVREGLTIVVSPLIALMRDQVAALRNNGVAAGALNSANDEEEASRVRAAMREGTLKLLYVSPERLSSESLADFLARRGVSLLAIDEAHCVSQWGHDFRPEYARLGEVRRRLGDVQTMALTATADGATREDIAQRLFPRAPRTFVQGFDRPNLRLAMSPKTDAPRQLSAFLGRHREESGIVYCATRNAVEKLAEKLGDLGYRALPYHAGLEQAVRQANQDTFLQEDGVVMVATVAFGMGVDKPDVRFVAHAAMPKTIEAYYQEIGRAGRDGAPADTLTLYGLDDMRLRRQQIAESQAPEEVKRIEYRRFDALVALCEAPRCRRQTLLAYFGETSEPCGHCDLCEGGVTLFDATRETQMILSAIARTGERFGSEHIVSILVGDETEQVRRLGHDTLRTFGVGRDKAKNEWRGLIRQVYAGGLVENDITGYGAWRITERGDAVLRGRETVTLRADVHAPKDTKKARRAAALADSGPSSDPLLKALRALRTRLAKDEGVPAYVVFTDRTMIDIVERRPDDLGALGACHGVGKAKLERYGEEILATIREAG</sequence>
<dbReference type="InterPro" id="IPR044876">
    <property type="entry name" value="HRDC_dom_sf"/>
</dbReference>
<dbReference type="InterPro" id="IPR018982">
    <property type="entry name" value="RQC_domain"/>
</dbReference>
<dbReference type="Gene3D" id="1.10.150.80">
    <property type="entry name" value="HRDC domain"/>
    <property type="match status" value="1"/>
</dbReference>
<dbReference type="GO" id="GO:0046872">
    <property type="term" value="F:metal ion binding"/>
    <property type="evidence" value="ECO:0007669"/>
    <property type="project" value="UniProtKB-KW"/>
</dbReference>
<dbReference type="SMART" id="SM00487">
    <property type="entry name" value="DEXDc"/>
    <property type="match status" value="1"/>
</dbReference>
<evidence type="ECO:0000256" key="4">
    <source>
        <dbReference type="ARBA" id="ARBA00022723"/>
    </source>
</evidence>
<dbReference type="PANTHER" id="PTHR13710">
    <property type="entry name" value="DNA HELICASE RECQ FAMILY MEMBER"/>
    <property type="match status" value="1"/>
</dbReference>
<keyword evidence="8 20" id="KW-0347">Helicase</keyword>
<evidence type="ECO:0000259" key="18">
    <source>
        <dbReference type="PROSITE" id="PS51192"/>
    </source>
</evidence>
<evidence type="ECO:0000313" key="20">
    <source>
        <dbReference type="EMBL" id="GGK53920.1"/>
    </source>
</evidence>
<dbReference type="RefSeq" id="WP_188915620.1">
    <property type="nucleotide sequence ID" value="NZ_BMMF01000018.1"/>
</dbReference>
<evidence type="ECO:0000256" key="15">
    <source>
        <dbReference type="ARBA" id="ARBA00034617"/>
    </source>
</evidence>
<dbReference type="InterPro" id="IPR006293">
    <property type="entry name" value="DNA_helicase_ATP-dep_RecQ_bac"/>
</dbReference>
<dbReference type="InterPro" id="IPR011545">
    <property type="entry name" value="DEAD/DEAH_box_helicase_dom"/>
</dbReference>
<protein>
    <recommendedName>
        <fullName evidence="16">DNA helicase RecQ</fullName>
        <ecNumber evidence="16">5.6.2.4</ecNumber>
    </recommendedName>
</protein>
<dbReference type="PROSITE" id="PS50967">
    <property type="entry name" value="HRDC"/>
    <property type="match status" value="1"/>
</dbReference>
<comment type="cofactor">
    <cofactor evidence="1">
        <name>Mg(2+)</name>
        <dbReference type="ChEBI" id="CHEBI:18420"/>
    </cofactor>
</comment>
<dbReference type="InterPro" id="IPR004589">
    <property type="entry name" value="DNA_helicase_ATP-dep_RecQ"/>
</dbReference>
<accession>A0A917QJQ8</accession>
<keyword evidence="10" id="KW-0067">ATP-binding</keyword>
<keyword evidence="7" id="KW-0378">Hydrolase</keyword>
<evidence type="ECO:0000256" key="2">
    <source>
        <dbReference type="ARBA" id="ARBA00001947"/>
    </source>
</evidence>
<name>A0A917QJQ8_9HYPH</name>
<gene>
    <name evidence="20" type="ORF">GCM10011322_45910</name>
</gene>
<dbReference type="SMART" id="SM00490">
    <property type="entry name" value="HELICc"/>
    <property type="match status" value="1"/>
</dbReference>
<dbReference type="GO" id="GO:0009378">
    <property type="term" value="F:four-way junction helicase activity"/>
    <property type="evidence" value="ECO:0007669"/>
    <property type="project" value="TreeGrafter"/>
</dbReference>
<dbReference type="NCBIfam" id="TIGR01389">
    <property type="entry name" value="recQ"/>
    <property type="match status" value="1"/>
</dbReference>
<dbReference type="InterPro" id="IPR027417">
    <property type="entry name" value="P-loop_NTPase"/>
</dbReference>
<dbReference type="GO" id="GO:0005737">
    <property type="term" value="C:cytoplasm"/>
    <property type="evidence" value="ECO:0007669"/>
    <property type="project" value="TreeGrafter"/>
</dbReference>
<dbReference type="CDD" id="cd17920">
    <property type="entry name" value="DEXHc_RecQ"/>
    <property type="match status" value="1"/>
</dbReference>
<dbReference type="GO" id="GO:0016787">
    <property type="term" value="F:hydrolase activity"/>
    <property type="evidence" value="ECO:0007669"/>
    <property type="project" value="UniProtKB-KW"/>
</dbReference>
<dbReference type="GO" id="GO:0006281">
    <property type="term" value="P:DNA repair"/>
    <property type="evidence" value="ECO:0007669"/>
    <property type="project" value="UniProtKB-KW"/>
</dbReference>
<dbReference type="Pfam" id="PF00270">
    <property type="entry name" value="DEAD"/>
    <property type="match status" value="1"/>
</dbReference>
<evidence type="ECO:0000256" key="6">
    <source>
        <dbReference type="ARBA" id="ARBA00022763"/>
    </source>
</evidence>
<dbReference type="GO" id="GO:0043590">
    <property type="term" value="C:bacterial nucleoid"/>
    <property type="evidence" value="ECO:0007669"/>
    <property type="project" value="TreeGrafter"/>
</dbReference>
<dbReference type="AlphaFoldDB" id="A0A917QJQ8"/>
<evidence type="ECO:0000256" key="12">
    <source>
        <dbReference type="ARBA" id="ARBA00023172"/>
    </source>
</evidence>
<dbReference type="SUPFAM" id="SSF46785">
    <property type="entry name" value="Winged helix' DNA-binding domain"/>
    <property type="match status" value="1"/>
</dbReference>
<dbReference type="Proteomes" id="UP000600449">
    <property type="component" value="Unassembled WGS sequence"/>
</dbReference>
<comment type="cofactor">
    <cofactor evidence="2">
        <name>Zn(2+)</name>
        <dbReference type="ChEBI" id="CHEBI:29105"/>
    </cofactor>
</comment>
<dbReference type="InterPro" id="IPR014001">
    <property type="entry name" value="Helicase_ATP-bd"/>
</dbReference>
<evidence type="ECO:0000256" key="10">
    <source>
        <dbReference type="ARBA" id="ARBA00022840"/>
    </source>
</evidence>
<dbReference type="SMART" id="SM00341">
    <property type="entry name" value="HRDC"/>
    <property type="match status" value="1"/>
</dbReference>
<dbReference type="Gene3D" id="1.10.10.10">
    <property type="entry name" value="Winged helix-like DNA-binding domain superfamily/Winged helix DNA-binding domain"/>
    <property type="match status" value="1"/>
</dbReference>
<evidence type="ECO:0000256" key="1">
    <source>
        <dbReference type="ARBA" id="ARBA00001946"/>
    </source>
</evidence>
<feature type="domain" description="Helicase ATP-binding" evidence="18">
    <location>
        <begin position="28"/>
        <end position="196"/>
    </location>
</feature>
<keyword evidence="11" id="KW-0238">DNA-binding</keyword>
<evidence type="ECO:0000256" key="8">
    <source>
        <dbReference type="ARBA" id="ARBA00022806"/>
    </source>
</evidence>
<evidence type="ECO:0000259" key="17">
    <source>
        <dbReference type="PROSITE" id="PS50967"/>
    </source>
</evidence>
<dbReference type="Gene3D" id="3.40.50.300">
    <property type="entry name" value="P-loop containing nucleotide triphosphate hydrolases"/>
    <property type="match status" value="2"/>
</dbReference>
<dbReference type="GO" id="GO:0006310">
    <property type="term" value="P:DNA recombination"/>
    <property type="evidence" value="ECO:0007669"/>
    <property type="project" value="UniProtKB-UniRule"/>
</dbReference>
<keyword evidence="13" id="KW-0234">DNA repair</keyword>
<keyword evidence="14" id="KW-0413">Isomerase</keyword>
<dbReference type="PANTHER" id="PTHR13710:SF105">
    <property type="entry name" value="ATP-DEPENDENT DNA HELICASE Q1"/>
    <property type="match status" value="1"/>
</dbReference>
<dbReference type="InterPro" id="IPR036390">
    <property type="entry name" value="WH_DNA-bd_sf"/>
</dbReference>
<feature type="domain" description="HRDC" evidence="17">
    <location>
        <begin position="527"/>
        <end position="601"/>
    </location>
</feature>
<dbReference type="GO" id="GO:0006260">
    <property type="term" value="P:DNA replication"/>
    <property type="evidence" value="ECO:0007669"/>
    <property type="project" value="InterPro"/>
</dbReference>
<evidence type="ECO:0000256" key="3">
    <source>
        <dbReference type="ARBA" id="ARBA00005446"/>
    </source>
</evidence>
<evidence type="ECO:0000313" key="21">
    <source>
        <dbReference type="Proteomes" id="UP000600449"/>
    </source>
</evidence>
<keyword evidence="5" id="KW-0547">Nucleotide-binding</keyword>
<dbReference type="InterPro" id="IPR002121">
    <property type="entry name" value="HRDC_dom"/>
</dbReference>